<organism evidence="1 2">
    <name type="scientific">Sharpea azabuensis</name>
    <dbReference type="NCBI Taxonomy" id="322505"/>
    <lineage>
        <taxon>Bacteria</taxon>
        <taxon>Bacillati</taxon>
        <taxon>Bacillota</taxon>
        <taxon>Erysipelotrichia</taxon>
        <taxon>Erysipelotrichales</taxon>
        <taxon>Coprobacillaceae</taxon>
        <taxon>Sharpea</taxon>
    </lineage>
</organism>
<dbReference type="EMBL" id="FNYK01000069">
    <property type="protein sequence ID" value="SEJ17709.1"/>
    <property type="molecule type" value="Genomic_DNA"/>
</dbReference>
<dbReference type="eggNOG" id="ENOG502ZDWI">
    <property type="taxonomic scope" value="Bacteria"/>
</dbReference>
<dbReference type="RefSeq" id="WP_074732686.1">
    <property type="nucleotide sequence ID" value="NZ_CACVPP010000028.1"/>
</dbReference>
<reference evidence="2" key="1">
    <citation type="submission" date="2016-10" db="EMBL/GenBank/DDBJ databases">
        <authorList>
            <person name="Varghese N."/>
        </authorList>
    </citation>
    <scope>NUCLEOTIDE SEQUENCE [LARGE SCALE GENOMIC DNA]</scope>
    <source>
        <strain evidence="2">DSM 20406</strain>
    </source>
</reference>
<evidence type="ECO:0000313" key="1">
    <source>
        <dbReference type="EMBL" id="SEJ17709.1"/>
    </source>
</evidence>
<accession>A0A1H6WL05</accession>
<evidence type="ECO:0000313" key="2">
    <source>
        <dbReference type="Proteomes" id="UP000183028"/>
    </source>
</evidence>
<proteinExistence type="predicted"/>
<keyword evidence="2" id="KW-1185">Reference proteome</keyword>
<dbReference type="AlphaFoldDB" id="A0A1H6WL05"/>
<dbReference type="STRING" id="322505.SAMN04487836_12021"/>
<dbReference type="OrthoDB" id="9869701at2"/>
<gene>
    <name evidence="1" type="ORF">SAMN04487834_10694</name>
</gene>
<dbReference type="Proteomes" id="UP000183028">
    <property type="component" value="Unassembled WGS sequence"/>
</dbReference>
<protein>
    <submittedName>
        <fullName evidence="1">Uncharacterized protein</fullName>
    </submittedName>
</protein>
<sequence length="132" mass="14834">MITGATIISNNVSVKHMPEAGQDAQQTLNITPTHVTLTRYILDQKMVEKGKEEADLNGQAILDLIEQSFHKTSPIIASLEDNSWEIIVKDETGYRWFSGAMGEKISYQNQDVNELMADMLPFKNLILFGYGK</sequence>
<name>A0A1H6WL05_9FIRM</name>